<dbReference type="RefSeq" id="WP_275226738.1">
    <property type="nucleotide sequence ID" value="NZ_JARESE010000007.1"/>
</dbReference>
<comment type="caution">
    <text evidence="1">The sequence shown here is derived from an EMBL/GenBank/DDBJ whole genome shotgun (WGS) entry which is preliminary data.</text>
</comment>
<keyword evidence="2" id="KW-1185">Reference proteome</keyword>
<evidence type="ECO:0000313" key="1">
    <source>
        <dbReference type="EMBL" id="MDE8650659.1"/>
    </source>
</evidence>
<sequence length="124" mass="13124">MEVAGSERTHLDKAVAACRDAGAPSREIDARIALAVFPALRQLNPVGPGVWRQGDGSHVRALLYTATRRAAATLVPQGCWIETGPRGPIVMGELGEWIGLHPIEAIALCIAALDARLAEISHAD</sequence>
<dbReference type="EMBL" id="JARESE010000007">
    <property type="protein sequence ID" value="MDE8650659.1"/>
    <property type="molecule type" value="Genomic_DNA"/>
</dbReference>
<organism evidence="1 2">
    <name type="scientific">Novosphingobium album</name>
    <name type="common">ex Liu et al. 2023</name>
    <dbReference type="NCBI Taxonomy" id="3031130"/>
    <lineage>
        <taxon>Bacteria</taxon>
        <taxon>Pseudomonadati</taxon>
        <taxon>Pseudomonadota</taxon>
        <taxon>Alphaproteobacteria</taxon>
        <taxon>Sphingomonadales</taxon>
        <taxon>Sphingomonadaceae</taxon>
        <taxon>Novosphingobium</taxon>
    </lineage>
</organism>
<reference evidence="1 2" key="1">
    <citation type="submission" date="2023-03" db="EMBL/GenBank/DDBJ databases">
        <title>NovoSphingobium album sp. nov. isolated from polycyclic aromatic hydrocarbons- and heavy-metal polluted soil.</title>
        <authorList>
            <person name="Liu Z."/>
            <person name="Wang K."/>
        </authorList>
    </citation>
    <scope>NUCLEOTIDE SEQUENCE [LARGE SCALE GENOMIC DNA]</scope>
    <source>
        <strain evidence="1 2">H3SJ31-1</strain>
    </source>
</reference>
<accession>A0ABT5WKT6</accession>
<gene>
    <name evidence="1" type="ORF">PYV00_02870</name>
</gene>
<dbReference type="Proteomes" id="UP001216253">
    <property type="component" value="Unassembled WGS sequence"/>
</dbReference>
<protein>
    <submittedName>
        <fullName evidence="1">Uncharacterized protein</fullName>
    </submittedName>
</protein>
<evidence type="ECO:0000313" key="2">
    <source>
        <dbReference type="Proteomes" id="UP001216253"/>
    </source>
</evidence>
<name>A0ABT5WKT6_9SPHN</name>
<proteinExistence type="predicted"/>